<accession>F0RXM9</accession>
<dbReference type="AlphaFoldDB" id="F0RXM9"/>
<reference evidence="3" key="1">
    <citation type="submission" date="2011-02" db="EMBL/GenBank/DDBJ databases">
        <title>Complete sequence of Spirochaeta sp. Buddy.</title>
        <authorList>
            <person name="Lucas S."/>
            <person name="Copeland A."/>
            <person name="Lapidus A."/>
            <person name="Cheng J.-F."/>
            <person name="Goodwin L."/>
            <person name="Pitluck S."/>
            <person name="Zeytun A."/>
            <person name="Detter J.C."/>
            <person name="Han C."/>
            <person name="Tapia R."/>
            <person name="Land M."/>
            <person name="Hauser L."/>
            <person name="Kyrpides N."/>
            <person name="Ivanova N."/>
            <person name="Mikhailova N."/>
            <person name="Pagani I."/>
            <person name="Ritalahti K.M."/>
            <person name="Loeffler F.E."/>
            <person name="Woyke T."/>
        </authorList>
    </citation>
    <scope>NUCLEOTIDE SEQUENCE [LARGE SCALE GENOMIC DNA]</scope>
    <source>
        <strain evidence="3">ATCC BAA-1886 / DSM 22777 / Buddy</strain>
    </source>
</reference>
<dbReference type="OrthoDB" id="9783459at2"/>
<protein>
    <recommendedName>
        <fullName evidence="4">ISXO2-like transposase domain-containing protein</fullName>
    </recommendedName>
</protein>
<evidence type="ECO:0000313" key="3">
    <source>
        <dbReference type="Proteomes" id="UP000008466"/>
    </source>
</evidence>
<dbReference type="eggNOG" id="COG3677">
    <property type="taxonomic scope" value="Bacteria"/>
</dbReference>
<dbReference type="KEGG" id="sbu:SpiBuddy_0240"/>
<keyword evidence="3" id="KW-1185">Reference proteome</keyword>
<evidence type="ECO:0000313" key="2">
    <source>
        <dbReference type="EMBL" id="ADY12079.1"/>
    </source>
</evidence>
<evidence type="ECO:0008006" key="4">
    <source>
        <dbReference type="Google" id="ProtNLM"/>
    </source>
</evidence>
<dbReference type="RefSeq" id="WP_013605932.1">
    <property type="nucleotide sequence ID" value="NC_015152.1"/>
</dbReference>
<organism evidence="2 3">
    <name type="scientific">Sphaerochaeta globosa (strain ATCC BAA-1886 / DSM 22777 / Buddy)</name>
    <name type="common">Spirochaeta sp. (strain Buddy)</name>
    <dbReference type="NCBI Taxonomy" id="158189"/>
    <lineage>
        <taxon>Bacteria</taxon>
        <taxon>Pseudomonadati</taxon>
        <taxon>Spirochaetota</taxon>
        <taxon>Spirochaetia</taxon>
        <taxon>Spirochaetales</taxon>
        <taxon>Sphaerochaetaceae</taxon>
        <taxon>Sphaerochaeta</taxon>
    </lineage>
</organism>
<sequence length="359" mass="41155">MPKHITSSRKETPWTGKDDATPLQSFIDAINLSNYKKKHPSISDTEESELLNSYAPQECRYCQSLKIQKYGFTSNHVRRYRCSDCERTFTVTTGTIFDNHKIPISEWVDYLLGLFRMQSFNSVSKSNRNSDTTTNYWTSKLCLTLRGYQDTIVLRGKAYIDETFYKLRKEDIQMKEDGLQYRGLSRNQICMGIGCDLSGHVFCTIEGNGKTSSKKTLEAFLHHIEPGTTLVHDREKSHDSLVKDLHLVSEAHSSKSLKGLPDKENPMNEINQRCRQLKQFLNSHSGFDRANLSDYLNLFCFLLSILPTTRTKRLKLYSTGFSKTLFRSVTERNTQTNALFAVGDQHCAKEGLKMFGQSD</sequence>
<dbReference type="HOGENOM" id="CLU_828752_0_0_12"/>
<dbReference type="EMBL" id="CP002541">
    <property type="protein sequence ID" value="ADY12079.1"/>
    <property type="molecule type" value="Genomic_DNA"/>
</dbReference>
<feature type="compositionally biased region" description="Basic and acidic residues" evidence="1">
    <location>
        <begin position="8"/>
        <end position="20"/>
    </location>
</feature>
<evidence type="ECO:0000256" key="1">
    <source>
        <dbReference type="SAM" id="MobiDB-lite"/>
    </source>
</evidence>
<dbReference type="Proteomes" id="UP000008466">
    <property type="component" value="Chromosome"/>
</dbReference>
<feature type="region of interest" description="Disordered" evidence="1">
    <location>
        <begin position="1"/>
        <end position="20"/>
    </location>
</feature>
<name>F0RXM9_SPHGB</name>
<gene>
    <name evidence="2" type="ordered locus">SpiBuddy_0240</name>
</gene>
<proteinExistence type="predicted"/>